<evidence type="ECO:0000256" key="3">
    <source>
        <dbReference type="SAM" id="Phobius"/>
    </source>
</evidence>
<dbReference type="Proteomes" id="UP001050691">
    <property type="component" value="Unassembled WGS sequence"/>
</dbReference>
<comment type="caution">
    <text evidence="5">The sequence shown here is derived from an EMBL/GenBank/DDBJ whole genome shotgun (WGS) entry which is preliminary data.</text>
</comment>
<dbReference type="Pfam" id="PF00924">
    <property type="entry name" value="MS_channel_2nd"/>
    <property type="match status" value="1"/>
</dbReference>
<evidence type="ECO:0000256" key="2">
    <source>
        <dbReference type="SAM" id="MobiDB-lite"/>
    </source>
</evidence>
<dbReference type="PROSITE" id="PS00018">
    <property type="entry name" value="EF_HAND_1"/>
    <property type="match status" value="1"/>
</dbReference>
<keyword evidence="3" id="KW-1133">Transmembrane helix</keyword>
<dbReference type="SUPFAM" id="SSF47473">
    <property type="entry name" value="EF-hand"/>
    <property type="match status" value="1"/>
</dbReference>
<feature type="region of interest" description="Disordered" evidence="2">
    <location>
        <begin position="550"/>
        <end position="577"/>
    </location>
</feature>
<dbReference type="InterPro" id="IPR010920">
    <property type="entry name" value="LSM_dom_sf"/>
</dbReference>
<dbReference type="PANTHER" id="PTHR31323">
    <property type="entry name" value="MECHANOSENSITIVE ION CHANNEL PROTEIN MSY2"/>
    <property type="match status" value="1"/>
</dbReference>
<keyword evidence="3" id="KW-0812">Transmembrane</keyword>
<organism evidence="5 6">
    <name type="scientific">Clathrus columnatus</name>
    <dbReference type="NCBI Taxonomy" id="1419009"/>
    <lineage>
        <taxon>Eukaryota</taxon>
        <taxon>Fungi</taxon>
        <taxon>Dikarya</taxon>
        <taxon>Basidiomycota</taxon>
        <taxon>Agaricomycotina</taxon>
        <taxon>Agaricomycetes</taxon>
        <taxon>Phallomycetidae</taxon>
        <taxon>Phallales</taxon>
        <taxon>Clathraceae</taxon>
        <taxon>Clathrus</taxon>
    </lineage>
</organism>
<dbReference type="AlphaFoldDB" id="A0AAV4ZY74"/>
<feature type="compositionally biased region" description="Basic and acidic residues" evidence="2">
    <location>
        <begin position="568"/>
        <end position="577"/>
    </location>
</feature>
<keyword evidence="1" id="KW-0106">Calcium</keyword>
<dbReference type="GO" id="GO:0006874">
    <property type="term" value="P:intracellular calcium ion homeostasis"/>
    <property type="evidence" value="ECO:0007669"/>
    <property type="project" value="TreeGrafter"/>
</dbReference>
<dbReference type="SUPFAM" id="SSF50182">
    <property type="entry name" value="Sm-like ribonucleoproteins"/>
    <property type="match status" value="1"/>
</dbReference>
<dbReference type="PROSITE" id="PS50222">
    <property type="entry name" value="EF_HAND_2"/>
    <property type="match status" value="1"/>
</dbReference>
<dbReference type="InterPro" id="IPR002048">
    <property type="entry name" value="EF_hand_dom"/>
</dbReference>
<feature type="transmembrane region" description="Helical" evidence="3">
    <location>
        <begin position="267"/>
        <end position="287"/>
    </location>
</feature>
<feature type="transmembrane region" description="Helical" evidence="3">
    <location>
        <begin position="299"/>
        <end position="325"/>
    </location>
</feature>
<dbReference type="GO" id="GO:0005262">
    <property type="term" value="F:calcium channel activity"/>
    <property type="evidence" value="ECO:0007669"/>
    <property type="project" value="TreeGrafter"/>
</dbReference>
<evidence type="ECO:0000259" key="4">
    <source>
        <dbReference type="PROSITE" id="PS50222"/>
    </source>
</evidence>
<feature type="transmembrane region" description="Helical" evidence="3">
    <location>
        <begin position="21"/>
        <end position="41"/>
    </location>
</feature>
<dbReference type="PANTHER" id="PTHR31323:SF15">
    <property type="entry name" value="MECHANOSENSITIVE ION CHANNEL PROTEIN MSY1"/>
    <property type="match status" value="1"/>
</dbReference>
<feature type="domain" description="EF-hand" evidence="4">
    <location>
        <begin position="214"/>
        <end position="249"/>
    </location>
</feature>
<dbReference type="InterPro" id="IPR058650">
    <property type="entry name" value="Msy1/2-like"/>
</dbReference>
<protein>
    <recommendedName>
        <fullName evidence="4">EF-hand domain-containing protein</fullName>
    </recommendedName>
</protein>
<dbReference type="Pfam" id="PF25886">
    <property type="entry name" value="Msy1"/>
    <property type="match status" value="1"/>
</dbReference>
<sequence>MADDREARGKAILQFLTAASRYALIVFGVLVLLWVPASWVSLQPLVVNEVNPNASNRSKSIVSFIDKLFFGFFLCAIVLLGEKIAIQFIAKHFHEESYANRIEQQKESVEILIALYSHTTHIPVPPLTTISGARDRNTFNSASPSVKPTTSILRQVAKNLLGFSFLLPDSTESDVLTALCSANETRILARRIFYSFVRQGETALVLTDIAQYFNSEDEATKAFNFFDKDGNGDVTQEEVEMACMECHNEQLSLANSLKDLDSAVGRLDNIFMTLYTFIAILILAVVLDSQLSTLLIGTGTFILGLSWLIGGSLTEVLTGIIFLFVKHPYDVGDRVVIDSIPYTVREIQLVFHTILLDNNNTAIQAPHSCLAVKNIANIRRSPTMSETFMFDVAFDTKLESLETLRDQMLAFVKENCRDFMPVFDIVVLDIPGQSKMTLSADIKYKSNWQHGTLKNGPADAGAPSKPKVPKMYTEVPWSEAQKLEPGIIFSDPKSTLVSKLAVSTHDSLGHNNLLHKNAGICEYDQLRKFRLIDGVMVLVDSSQNAFGENEELAMSNPVLRSPKTPITPKRDEDPRSH</sequence>
<gene>
    <name evidence="5" type="ORF">Clacol_000282</name>
</gene>
<feature type="transmembrane region" description="Helical" evidence="3">
    <location>
        <begin position="61"/>
        <end position="81"/>
    </location>
</feature>
<dbReference type="Gene3D" id="1.10.238.10">
    <property type="entry name" value="EF-hand"/>
    <property type="match status" value="1"/>
</dbReference>
<evidence type="ECO:0000256" key="1">
    <source>
        <dbReference type="ARBA" id="ARBA00022837"/>
    </source>
</evidence>
<keyword evidence="6" id="KW-1185">Reference proteome</keyword>
<name>A0AAV4ZY74_9AGAM</name>
<keyword evidence="3" id="KW-0472">Membrane</keyword>
<dbReference type="GO" id="GO:0016020">
    <property type="term" value="C:membrane"/>
    <property type="evidence" value="ECO:0007669"/>
    <property type="project" value="InterPro"/>
</dbReference>
<reference evidence="5" key="1">
    <citation type="submission" date="2021-10" db="EMBL/GenBank/DDBJ databases">
        <title>De novo Genome Assembly of Clathrus columnatus (Basidiomycota, Fungi) Using Illumina and Nanopore Sequence Data.</title>
        <authorList>
            <person name="Ogiso-Tanaka E."/>
            <person name="Itagaki H."/>
            <person name="Hosoya T."/>
            <person name="Hosaka K."/>
        </authorList>
    </citation>
    <scope>NUCLEOTIDE SEQUENCE</scope>
    <source>
        <strain evidence="5">MO-923</strain>
    </source>
</reference>
<evidence type="ECO:0000313" key="6">
    <source>
        <dbReference type="Proteomes" id="UP001050691"/>
    </source>
</evidence>
<evidence type="ECO:0000313" key="5">
    <source>
        <dbReference type="EMBL" id="GJJ06093.1"/>
    </source>
</evidence>
<dbReference type="GO" id="GO:0005509">
    <property type="term" value="F:calcium ion binding"/>
    <property type="evidence" value="ECO:0007669"/>
    <property type="project" value="InterPro"/>
</dbReference>
<dbReference type="InterPro" id="IPR011992">
    <property type="entry name" value="EF-hand-dom_pair"/>
</dbReference>
<accession>A0AAV4ZY74</accession>
<dbReference type="InterPro" id="IPR006685">
    <property type="entry name" value="MscS_channel_2nd"/>
</dbReference>
<dbReference type="InterPro" id="IPR018247">
    <property type="entry name" value="EF_Hand_1_Ca_BS"/>
</dbReference>
<dbReference type="EMBL" id="BPWL01000001">
    <property type="protein sequence ID" value="GJJ06093.1"/>
    <property type="molecule type" value="Genomic_DNA"/>
</dbReference>
<proteinExistence type="predicted"/>